<accession>A0A5M8Q3A9</accession>
<dbReference type="OrthoDB" id="5413827at2759"/>
<comment type="caution">
    <text evidence="2">The sequence shown here is derived from an EMBL/GenBank/DDBJ whole genome shotgun (WGS) entry which is preliminary data.</text>
</comment>
<sequence>MSAILLPFLRVPLELREQIYDYLLPGKEVIDWDFSSLEFHYGTDDHEEWLRSLRNNYSPCAPAVLCASRQTNGEASGVLYRRMFVLHVRANGFEFLEDNLGTLEKIRHFNLSAAKGLRSMILAPSRD</sequence>
<dbReference type="AlphaFoldDB" id="A0A5M8Q3A9"/>
<feature type="domain" description="2EXR" evidence="1">
    <location>
        <begin position="7"/>
        <end position="86"/>
    </location>
</feature>
<evidence type="ECO:0000313" key="3">
    <source>
        <dbReference type="Proteomes" id="UP000324767"/>
    </source>
</evidence>
<proteinExistence type="predicted"/>
<name>A0A5M8Q3A9_9LECA</name>
<evidence type="ECO:0000259" key="1">
    <source>
        <dbReference type="Pfam" id="PF20150"/>
    </source>
</evidence>
<dbReference type="InterPro" id="IPR045518">
    <property type="entry name" value="2EXR"/>
</dbReference>
<dbReference type="Proteomes" id="UP000324767">
    <property type="component" value="Unassembled WGS sequence"/>
</dbReference>
<gene>
    <name evidence="2" type="ORF">FRX48_00619</name>
</gene>
<dbReference type="Pfam" id="PF20150">
    <property type="entry name" value="2EXR"/>
    <property type="match status" value="1"/>
</dbReference>
<evidence type="ECO:0000313" key="2">
    <source>
        <dbReference type="EMBL" id="KAA6415900.1"/>
    </source>
</evidence>
<reference evidence="2 3" key="1">
    <citation type="submission" date="2019-09" db="EMBL/GenBank/DDBJ databases">
        <title>The hologenome of the rock-dwelling lichen Lasallia pustulata.</title>
        <authorList>
            <person name="Greshake Tzovaras B."/>
            <person name="Segers F."/>
            <person name="Bicker A."/>
            <person name="Dal Grande F."/>
            <person name="Otte J."/>
            <person name="Hankeln T."/>
            <person name="Schmitt I."/>
            <person name="Ebersberger I."/>
        </authorList>
    </citation>
    <scope>NUCLEOTIDE SEQUENCE [LARGE SCALE GENOMIC DNA]</scope>
    <source>
        <strain evidence="2">A1-1</strain>
    </source>
</reference>
<dbReference type="EMBL" id="VXIT01000001">
    <property type="protein sequence ID" value="KAA6415900.1"/>
    <property type="molecule type" value="Genomic_DNA"/>
</dbReference>
<organism evidence="2 3">
    <name type="scientific">Lasallia pustulata</name>
    <dbReference type="NCBI Taxonomy" id="136370"/>
    <lineage>
        <taxon>Eukaryota</taxon>
        <taxon>Fungi</taxon>
        <taxon>Dikarya</taxon>
        <taxon>Ascomycota</taxon>
        <taxon>Pezizomycotina</taxon>
        <taxon>Lecanoromycetes</taxon>
        <taxon>OSLEUM clade</taxon>
        <taxon>Umbilicariomycetidae</taxon>
        <taxon>Umbilicariales</taxon>
        <taxon>Umbilicariaceae</taxon>
        <taxon>Lasallia</taxon>
    </lineage>
</organism>
<protein>
    <recommendedName>
        <fullName evidence="1">2EXR domain-containing protein</fullName>
    </recommendedName>
</protein>